<dbReference type="EMBL" id="VSRR010000646">
    <property type="protein sequence ID" value="MPC18094.1"/>
    <property type="molecule type" value="Genomic_DNA"/>
</dbReference>
<evidence type="ECO:0000313" key="1">
    <source>
        <dbReference type="EMBL" id="MPC18094.1"/>
    </source>
</evidence>
<organism evidence="1 2">
    <name type="scientific">Portunus trituberculatus</name>
    <name type="common">Swimming crab</name>
    <name type="synonym">Neptunus trituberculatus</name>
    <dbReference type="NCBI Taxonomy" id="210409"/>
    <lineage>
        <taxon>Eukaryota</taxon>
        <taxon>Metazoa</taxon>
        <taxon>Ecdysozoa</taxon>
        <taxon>Arthropoda</taxon>
        <taxon>Crustacea</taxon>
        <taxon>Multicrustacea</taxon>
        <taxon>Malacostraca</taxon>
        <taxon>Eumalacostraca</taxon>
        <taxon>Eucarida</taxon>
        <taxon>Decapoda</taxon>
        <taxon>Pleocyemata</taxon>
        <taxon>Brachyura</taxon>
        <taxon>Eubrachyura</taxon>
        <taxon>Portunoidea</taxon>
        <taxon>Portunidae</taxon>
        <taxon>Portuninae</taxon>
        <taxon>Portunus</taxon>
    </lineage>
</organism>
<keyword evidence="2" id="KW-1185">Reference proteome</keyword>
<evidence type="ECO:0000313" key="2">
    <source>
        <dbReference type="Proteomes" id="UP000324222"/>
    </source>
</evidence>
<proteinExistence type="predicted"/>
<protein>
    <submittedName>
        <fullName evidence="1">Uncharacterized protein</fullName>
    </submittedName>
</protein>
<gene>
    <name evidence="1" type="ORF">E2C01_010968</name>
</gene>
<sequence>MVTCRVLVEVKRAGEEGVPGQEKRWEHGGGAGRGLVEGGERLATPADARQGKGTGTAHLRKSILVVGVTSRWLGSAANVWHGLNLSYRIPAGAVRTFKVTFNVTLDGLPTGTCNQLPRRAPAALSCTHPTLVVPYVPQHQQRWLP</sequence>
<dbReference type="AlphaFoldDB" id="A0A5B7D9S4"/>
<reference evidence="1 2" key="1">
    <citation type="submission" date="2019-05" db="EMBL/GenBank/DDBJ databases">
        <title>Another draft genome of Portunus trituberculatus and its Hox gene families provides insights of decapod evolution.</title>
        <authorList>
            <person name="Jeong J.-H."/>
            <person name="Song I."/>
            <person name="Kim S."/>
            <person name="Choi T."/>
            <person name="Kim D."/>
            <person name="Ryu S."/>
            <person name="Kim W."/>
        </authorList>
    </citation>
    <scope>NUCLEOTIDE SEQUENCE [LARGE SCALE GENOMIC DNA]</scope>
    <source>
        <tissue evidence="1">Muscle</tissue>
    </source>
</reference>
<name>A0A5B7D9S4_PORTR</name>
<comment type="caution">
    <text evidence="1">The sequence shown here is derived from an EMBL/GenBank/DDBJ whole genome shotgun (WGS) entry which is preliminary data.</text>
</comment>
<dbReference type="Proteomes" id="UP000324222">
    <property type="component" value="Unassembled WGS sequence"/>
</dbReference>
<accession>A0A5B7D9S4</accession>